<dbReference type="GO" id="GO:0006355">
    <property type="term" value="P:regulation of DNA-templated transcription"/>
    <property type="evidence" value="ECO:0007669"/>
    <property type="project" value="InterPro"/>
</dbReference>
<dbReference type="InterPro" id="IPR016032">
    <property type="entry name" value="Sig_transdc_resp-reg_C-effctor"/>
</dbReference>
<dbReference type="AlphaFoldDB" id="A0A1W6ZQX1"/>
<dbReference type="SMART" id="SM00448">
    <property type="entry name" value="REC"/>
    <property type="match status" value="1"/>
</dbReference>
<evidence type="ECO:0000256" key="1">
    <source>
        <dbReference type="ARBA" id="ARBA00023125"/>
    </source>
</evidence>
<dbReference type="SUPFAM" id="SSF52172">
    <property type="entry name" value="CheY-like"/>
    <property type="match status" value="1"/>
</dbReference>
<name>A0A1W6ZQX1_9HYPH</name>
<dbReference type="KEGG" id="psin:CAK95_10760"/>
<dbReference type="STRING" id="1235591.CAK95_10760"/>
<dbReference type="InterPro" id="IPR011006">
    <property type="entry name" value="CheY-like_superfamily"/>
</dbReference>
<dbReference type="InterPro" id="IPR000792">
    <property type="entry name" value="Tscrpt_reg_LuxR_C"/>
</dbReference>
<evidence type="ECO:0000313" key="2">
    <source>
        <dbReference type="EMBL" id="ARP99510.1"/>
    </source>
</evidence>
<sequence>MALILVVDDHSVYRGGLRSVIEARVQQACVFEANDLSAMREYAKAKRYFDLVLIDSKSLSHHSLGLVREVHELSPATRFAVMSTSNTRADVLTCLSAGFHGFVNKLQSAEEILAAVGDLLSGRIYVPRWLADGDDSRADADSHAWKATSVDLFRLTPRQNEVLTLLAQGMSNKEIAHKLHISEGTAKIHTAGLLRAIGARNRTEAAFKAANLLEASSRAASQSQAVTPIPKRLNGTSA</sequence>
<dbReference type="EMBL" id="CP021112">
    <property type="protein sequence ID" value="ARP99510.1"/>
    <property type="molecule type" value="Genomic_DNA"/>
</dbReference>
<dbReference type="InterPro" id="IPR001789">
    <property type="entry name" value="Sig_transdc_resp-reg_receiver"/>
</dbReference>
<dbReference type="PRINTS" id="PR00038">
    <property type="entry name" value="HTHLUXR"/>
</dbReference>
<dbReference type="PANTHER" id="PTHR45566:SF2">
    <property type="entry name" value="NARL SUBFAMILY"/>
    <property type="match status" value="1"/>
</dbReference>
<dbReference type="GO" id="GO:0003677">
    <property type="term" value="F:DNA binding"/>
    <property type="evidence" value="ECO:0007669"/>
    <property type="project" value="UniProtKB-KW"/>
</dbReference>
<dbReference type="Pfam" id="PF00072">
    <property type="entry name" value="Response_reg"/>
    <property type="match status" value="1"/>
</dbReference>
<organism evidence="2 3">
    <name type="scientific">Pseudorhodoplanes sinuspersici</name>
    <dbReference type="NCBI Taxonomy" id="1235591"/>
    <lineage>
        <taxon>Bacteria</taxon>
        <taxon>Pseudomonadati</taxon>
        <taxon>Pseudomonadota</taxon>
        <taxon>Alphaproteobacteria</taxon>
        <taxon>Hyphomicrobiales</taxon>
        <taxon>Pseudorhodoplanes</taxon>
    </lineage>
</organism>
<dbReference type="PROSITE" id="PS50110">
    <property type="entry name" value="RESPONSE_REGULATORY"/>
    <property type="match status" value="1"/>
</dbReference>
<dbReference type="CDD" id="cd06170">
    <property type="entry name" value="LuxR_C_like"/>
    <property type="match status" value="1"/>
</dbReference>
<dbReference type="Gene3D" id="3.40.50.2300">
    <property type="match status" value="1"/>
</dbReference>
<dbReference type="Pfam" id="PF00196">
    <property type="entry name" value="GerE"/>
    <property type="match status" value="1"/>
</dbReference>
<gene>
    <name evidence="2" type="ORF">CAK95_10760</name>
</gene>
<keyword evidence="3" id="KW-1185">Reference proteome</keyword>
<keyword evidence="1" id="KW-0238">DNA-binding</keyword>
<accession>A0A1W6ZQX1</accession>
<evidence type="ECO:0000313" key="3">
    <source>
        <dbReference type="Proteomes" id="UP000194137"/>
    </source>
</evidence>
<dbReference type="OrthoDB" id="9805444at2"/>
<dbReference type="SMART" id="SM00421">
    <property type="entry name" value="HTH_LUXR"/>
    <property type="match status" value="1"/>
</dbReference>
<dbReference type="InterPro" id="IPR051015">
    <property type="entry name" value="EvgA-like"/>
</dbReference>
<proteinExistence type="predicted"/>
<dbReference type="Proteomes" id="UP000194137">
    <property type="component" value="Chromosome"/>
</dbReference>
<dbReference type="PANTHER" id="PTHR45566">
    <property type="entry name" value="HTH-TYPE TRANSCRIPTIONAL REGULATOR YHJB-RELATED"/>
    <property type="match status" value="1"/>
</dbReference>
<dbReference type="RefSeq" id="WP_086087920.1">
    <property type="nucleotide sequence ID" value="NZ_CP021112.1"/>
</dbReference>
<dbReference type="PROSITE" id="PS50043">
    <property type="entry name" value="HTH_LUXR_2"/>
    <property type="match status" value="1"/>
</dbReference>
<dbReference type="GO" id="GO:0000160">
    <property type="term" value="P:phosphorelay signal transduction system"/>
    <property type="evidence" value="ECO:0007669"/>
    <property type="project" value="InterPro"/>
</dbReference>
<protein>
    <submittedName>
        <fullName evidence="2">Uncharacterized protein</fullName>
    </submittedName>
</protein>
<dbReference type="SUPFAM" id="SSF46894">
    <property type="entry name" value="C-terminal effector domain of the bipartite response regulators"/>
    <property type="match status" value="1"/>
</dbReference>
<reference evidence="2 3" key="1">
    <citation type="submission" date="2017-05" db="EMBL/GenBank/DDBJ databases">
        <title>Full genome sequence of Pseudorhodoplanes sinuspersici.</title>
        <authorList>
            <person name="Dastgheib S.M.M."/>
            <person name="Shavandi M."/>
            <person name="Tirandaz H."/>
        </authorList>
    </citation>
    <scope>NUCLEOTIDE SEQUENCE [LARGE SCALE GENOMIC DNA]</scope>
    <source>
        <strain evidence="2 3">RIPI110</strain>
    </source>
</reference>